<name>A0A6P7GK58_DIAVI</name>
<dbReference type="RefSeq" id="XP_028146342.1">
    <property type="nucleotide sequence ID" value="XM_028290541.1"/>
</dbReference>
<reference evidence="1" key="1">
    <citation type="submission" date="2025-08" db="UniProtKB">
        <authorList>
            <consortium name="RefSeq"/>
        </authorList>
    </citation>
    <scope>IDENTIFICATION</scope>
    <source>
        <tissue evidence="1">Whole insect</tissue>
    </source>
</reference>
<protein>
    <submittedName>
        <fullName evidence="1">Uncharacterized protein LOC114339860</fullName>
    </submittedName>
</protein>
<proteinExistence type="predicted"/>
<accession>A0A6P7GK58</accession>
<organism evidence="1">
    <name type="scientific">Diabrotica virgifera virgifera</name>
    <name type="common">western corn rootworm</name>
    <dbReference type="NCBI Taxonomy" id="50390"/>
    <lineage>
        <taxon>Eukaryota</taxon>
        <taxon>Metazoa</taxon>
        <taxon>Ecdysozoa</taxon>
        <taxon>Arthropoda</taxon>
        <taxon>Hexapoda</taxon>
        <taxon>Insecta</taxon>
        <taxon>Pterygota</taxon>
        <taxon>Neoptera</taxon>
        <taxon>Endopterygota</taxon>
        <taxon>Coleoptera</taxon>
        <taxon>Polyphaga</taxon>
        <taxon>Cucujiformia</taxon>
        <taxon>Chrysomeloidea</taxon>
        <taxon>Chrysomelidae</taxon>
        <taxon>Galerucinae</taxon>
        <taxon>Diabroticina</taxon>
        <taxon>Diabroticites</taxon>
        <taxon>Diabrotica</taxon>
    </lineage>
</organism>
<gene>
    <name evidence="1" type="primary">LOC114339860</name>
</gene>
<dbReference type="InParanoid" id="A0A6P7GK58"/>
<dbReference type="AlphaFoldDB" id="A0A6P7GK58"/>
<sequence length="128" mass="15096">MQSPSLTGKQWEKTFVLRHRDLKASSSHDTNIVNFLKDWPLYSDANAKDLIDIDFRLLFPGKEIWLYSKWEDFKKKIKSFYTTNINDKFCKLLFSSLNDKSETSKFFCNKYNKLVATCAKSKFDSNKN</sequence>
<evidence type="ECO:0000313" key="1">
    <source>
        <dbReference type="RefSeq" id="XP_028146342.1"/>
    </source>
</evidence>